<accession>A0ABW5KXF5</accession>
<keyword evidence="3" id="KW-1185">Reference proteome</keyword>
<dbReference type="EMBL" id="JBHULD010000002">
    <property type="protein sequence ID" value="MFD2552978.1"/>
    <property type="molecule type" value="Genomic_DNA"/>
</dbReference>
<name>A0ABW5KXF5_9SPHI</name>
<dbReference type="Proteomes" id="UP001597440">
    <property type="component" value="Unassembled WGS sequence"/>
</dbReference>
<evidence type="ECO:0000313" key="3">
    <source>
        <dbReference type="Proteomes" id="UP001597440"/>
    </source>
</evidence>
<evidence type="ECO:0008006" key="4">
    <source>
        <dbReference type="Google" id="ProtNLM"/>
    </source>
</evidence>
<reference evidence="3" key="1">
    <citation type="journal article" date="2019" name="Int. J. Syst. Evol. Microbiol.">
        <title>The Global Catalogue of Microorganisms (GCM) 10K type strain sequencing project: providing services to taxonomists for standard genome sequencing and annotation.</title>
        <authorList>
            <consortium name="The Broad Institute Genomics Platform"/>
            <consortium name="The Broad Institute Genome Sequencing Center for Infectious Disease"/>
            <person name="Wu L."/>
            <person name="Ma J."/>
        </authorList>
    </citation>
    <scope>NUCLEOTIDE SEQUENCE [LARGE SCALE GENOMIC DNA]</scope>
    <source>
        <strain evidence="3">KCTC 52298</strain>
    </source>
</reference>
<dbReference type="RefSeq" id="WP_210356542.1">
    <property type="nucleotide sequence ID" value="NZ_JAEQMU010000011.1"/>
</dbReference>
<organism evidence="2 3">
    <name type="scientific">Sphingobacterium tabacisoli</name>
    <dbReference type="NCBI Taxonomy" id="2044855"/>
    <lineage>
        <taxon>Bacteria</taxon>
        <taxon>Pseudomonadati</taxon>
        <taxon>Bacteroidota</taxon>
        <taxon>Sphingobacteriia</taxon>
        <taxon>Sphingobacteriales</taxon>
        <taxon>Sphingobacteriaceae</taxon>
        <taxon>Sphingobacterium</taxon>
    </lineage>
</organism>
<proteinExistence type="predicted"/>
<comment type="caution">
    <text evidence="2">The sequence shown here is derived from an EMBL/GenBank/DDBJ whole genome shotgun (WGS) entry which is preliminary data.</text>
</comment>
<feature type="chain" id="PRO_5047463087" description="Lipoprotein" evidence="1">
    <location>
        <begin position="23"/>
        <end position="299"/>
    </location>
</feature>
<evidence type="ECO:0000256" key="1">
    <source>
        <dbReference type="SAM" id="SignalP"/>
    </source>
</evidence>
<gene>
    <name evidence="2" type="ORF">ACFSQW_01155</name>
</gene>
<feature type="signal peptide" evidence="1">
    <location>
        <begin position="1"/>
        <end position="22"/>
    </location>
</feature>
<keyword evidence="1" id="KW-0732">Signal</keyword>
<sequence length="299" mass="33507">MNNKINNALLLALCTLSTGLYIGCNNPPQQNNTTSAAQDTIPQKVSESLAVDSLSHQDIGFGLFDDSRKQLILIDDEERPSNVKELSYAWANEKAYQFDFVKMQQESEDYNGRQTPDNFSNLPGAVFQLHEKLSPGEAYAFLANDSFHKTRKAVAVKQNLADANKSNVITELKKSYQSPIKTIKLIATTAEKDSVFLAQLAPVADTLIVLLVAKSNTSPTLFIQEFKAEYNEMSTWRVDDGGQFPMEDFTILNVFRYDNKIELVTSFPGAEGGSFSFITPDKQNRYHTIKEAYAYWSPL</sequence>
<protein>
    <recommendedName>
        <fullName evidence="4">Lipoprotein</fullName>
    </recommendedName>
</protein>
<evidence type="ECO:0000313" key="2">
    <source>
        <dbReference type="EMBL" id="MFD2552978.1"/>
    </source>
</evidence>